<evidence type="ECO:0000256" key="1">
    <source>
        <dbReference type="SAM" id="MobiDB-lite"/>
    </source>
</evidence>
<gene>
    <name evidence="2" type="ORF">FPE_LOCUS11345</name>
</gene>
<dbReference type="EMBL" id="OU503041">
    <property type="protein sequence ID" value="CAI9763915.1"/>
    <property type="molecule type" value="Genomic_DNA"/>
</dbReference>
<proteinExistence type="predicted"/>
<evidence type="ECO:0000313" key="2">
    <source>
        <dbReference type="EMBL" id="CAI9763915.1"/>
    </source>
</evidence>
<dbReference type="Proteomes" id="UP000834106">
    <property type="component" value="Chromosome 6"/>
</dbReference>
<evidence type="ECO:0000313" key="3">
    <source>
        <dbReference type="Proteomes" id="UP000834106"/>
    </source>
</evidence>
<sequence>MYGQILQLIALSMRSLGSSAMFYLAAAVSEFYVPWETMSRSGPLYMRLAEVPKMLSVLGKDWAPMAFCVSFKFPPSSNEFAGFENWGKGKQEGVRRRRELGGSREGKGFAARKSQLVM</sequence>
<keyword evidence="3" id="KW-1185">Reference proteome</keyword>
<dbReference type="AlphaFoldDB" id="A0AAD2DUL7"/>
<accession>A0AAD2DUL7</accession>
<protein>
    <submittedName>
        <fullName evidence="2">Uncharacterized protein</fullName>
    </submittedName>
</protein>
<feature type="region of interest" description="Disordered" evidence="1">
    <location>
        <begin position="94"/>
        <end position="118"/>
    </location>
</feature>
<feature type="compositionally biased region" description="Basic and acidic residues" evidence="1">
    <location>
        <begin position="94"/>
        <end position="107"/>
    </location>
</feature>
<reference evidence="2" key="1">
    <citation type="submission" date="2023-05" db="EMBL/GenBank/DDBJ databases">
        <authorList>
            <person name="Huff M."/>
        </authorList>
    </citation>
    <scope>NUCLEOTIDE SEQUENCE</scope>
</reference>
<dbReference type="InterPro" id="IPR035929">
    <property type="entry name" value="CoaB-like_sf"/>
</dbReference>
<dbReference type="SUPFAM" id="SSF102645">
    <property type="entry name" value="CoaB-like"/>
    <property type="match status" value="1"/>
</dbReference>
<name>A0AAD2DUL7_9LAMI</name>
<dbReference type="Gene3D" id="3.40.50.10300">
    <property type="entry name" value="CoaB-like"/>
    <property type="match status" value="1"/>
</dbReference>
<organism evidence="2 3">
    <name type="scientific">Fraxinus pennsylvanica</name>
    <dbReference type="NCBI Taxonomy" id="56036"/>
    <lineage>
        <taxon>Eukaryota</taxon>
        <taxon>Viridiplantae</taxon>
        <taxon>Streptophyta</taxon>
        <taxon>Embryophyta</taxon>
        <taxon>Tracheophyta</taxon>
        <taxon>Spermatophyta</taxon>
        <taxon>Magnoliopsida</taxon>
        <taxon>eudicotyledons</taxon>
        <taxon>Gunneridae</taxon>
        <taxon>Pentapetalae</taxon>
        <taxon>asterids</taxon>
        <taxon>lamiids</taxon>
        <taxon>Lamiales</taxon>
        <taxon>Oleaceae</taxon>
        <taxon>Oleeae</taxon>
        <taxon>Fraxinus</taxon>
    </lineage>
</organism>